<dbReference type="Proteomes" id="UP001234297">
    <property type="component" value="Chromosome 2"/>
</dbReference>
<proteinExistence type="predicted"/>
<name>A0ACC2MFH9_PERAE</name>
<evidence type="ECO:0000313" key="2">
    <source>
        <dbReference type="Proteomes" id="UP001234297"/>
    </source>
</evidence>
<gene>
    <name evidence="1" type="ORF">MRB53_006264</name>
</gene>
<keyword evidence="2" id="KW-1185">Reference proteome</keyword>
<reference evidence="1 2" key="1">
    <citation type="journal article" date="2022" name="Hortic Res">
        <title>A haplotype resolved chromosomal level avocado genome allows analysis of novel avocado genes.</title>
        <authorList>
            <person name="Nath O."/>
            <person name="Fletcher S.J."/>
            <person name="Hayward A."/>
            <person name="Shaw L.M."/>
            <person name="Masouleh A.K."/>
            <person name="Furtado A."/>
            <person name="Henry R.J."/>
            <person name="Mitter N."/>
        </authorList>
    </citation>
    <scope>NUCLEOTIDE SEQUENCE [LARGE SCALE GENOMIC DNA]</scope>
    <source>
        <strain evidence="2">cv. Hass</strain>
    </source>
</reference>
<sequence>MSRNALEQLWETILRLEETVDGLSKANPDHITYNPMIMVPTKKVGSSEVSLVEVVAQVIEPKADILSATDIFKQQFFSNELTLFKRVI</sequence>
<organism evidence="1 2">
    <name type="scientific">Persea americana</name>
    <name type="common">Avocado</name>
    <dbReference type="NCBI Taxonomy" id="3435"/>
    <lineage>
        <taxon>Eukaryota</taxon>
        <taxon>Viridiplantae</taxon>
        <taxon>Streptophyta</taxon>
        <taxon>Embryophyta</taxon>
        <taxon>Tracheophyta</taxon>
        <taxon>Spermatophyta</taxon>
        <taxon>Magnoliopsida</taxon>
        <taxon>Magnoliidae</taxon>
        <taxon>Laurales</taxon>
        <taxon>Lauraceae</taxon>
        <taxon>Persea</taxon>
    </lineage>
</organism>
<accession>A0ACC2MFH9</accession>
<protein>
    <submittedName>
        <fullName evidence="1">Uncharacterized protein</fullName>
    </submittedName>
</protein>
<evidence type="ECO:0000313" key="1">
    <source>
        <dbReference type="EMBL" id="KAJ8644516.1"/>
    </source>
</evidence>
<comment type="caution">
    <text evidence="1">The sequence shown here is derived from an EMBL/GenBank/DDBJ whole genome shotgun (WGS) entry which is preliminary data.</text>
</comment>
<dbReference type="EMBL" id="CM056810">
    <property type="protein sequence ID" value="KAJ8644516.1"/>
    <property type="molecule type" value="Genomic_DNA"/>
</dbReference>